<dbReference type="InterPro" id="IPR021109">
    <property type="entry name" value="Peptidase_aspartic_dom_sf"/>
</dbReference>
<dbReference type="PROSITE" id="PS50175">
    <property type="entry name" value="ASP_PROT_RETROV"/>
    <property type="match status" value="1"/>
</dbReference>
<accession>A0ABR9ZLZ7</accession>
<organism evidence="3 4">
    <name type="scientific">Fusibacter ferrireducens</name>
    <dbReference type="NCBI Taxonomy" id="2785058"/>
    <lineage>
        <taxon>Bacteria</taxon>
        <taxon>Bacillati</taxon>
        <taxon>Bacillota</taxon>
        <taxon>Clostridia</taxon>
        <taxon>Eubacteriales</taxon>
        <taxon>Eubacteriales Family XII. Incertae Sedis</taxon>
        <taxon>Fusibacter</taxon>
    </lineage>
</organism>
<dbReference type="EMBL" id="JADKNH010000001">
    <property type="protein sequence ID" value="MBF4691495.1"/>
    <property type="molecule type" value="Genomic_DNA"/>
</dbReference>
<dbReference type="Pfam" id="PF13650">
    <property type="entry name" value="Asp_protease_2"/>
    <property type="match status" value="1"/>
</dbReference>
<reference evidence="3 4" key="1">
    <citation type="submission" date="2020-11" db="EMBL/GenBank/DDBJ databases">
        <title>Fusibacter basophilias sp. nov.</title>
        <authorList>
            <person name="Qiu D."/>
        </authorList>
    </citation>
    <scope>NUCLEOTIDE SEQUENCE [LARGE SCALE GENOMIC DNA]</scope>
    <source>
        <strain evidence="3 4">Q10-2</strain>
    </source>
</reference>
<dbReference type="InterPro" id="IPR001995">
    <property type="entry name" value="Peptidase_A2_cat"/>
</dbReference>
<keyword evidence="4" id="KW-1185">Reference proteome</keyword>
<dbReference type="Proteomes" id="UP000614200">
    <property type="component" value="Unassembled WGS sequence"/>
</dbReference>
<evidence type="ECO:0000259" key="2">
    <source>
        <dbReference type="PROSITE" id="PS50175"/>
    </source>
</evidence>
<protein>
    <submittedName>
        <fullName evidence="3">Retropepsin-like domain-containing protein</fullName>
    </submittedName>
</protein>
<evidence type="ECO:0000256" key="1">
    <source>
        <dbReference type="ARBA" id="ARBA00022801"/>
    </source>
</evidence>
<keyword evidence="1" id="KW-0378">Hydrolase</keyword>
<sequence>MTNILVDTGSAGTIFKTEILEEIGIRQEPSDPLEVIRGVGGSEFVFIKIIEEIEIDGMKVNDFQVEVGAMDYGIEMDGIIGLDILMKLGVKIDLGELKIF</sequence>
<comment type="caution">
    <text evidence="3">The sequence shown here is derived from an EMBL/GenBank/DDBJ whole genome shotgun (WGS) entry which is preliminary data.</text>
</comment>
<feature type="domain" description="Peptidase A2" evidence="2">
    <location>
        <begin position="2"/>
        <end position="41"/>
    </location>
</feature>
<name>A0ABR9ZLZ7_9FIRM</name>
<evidence type="ECO:0000313" key="3">
    <source>
        <dbReference type="EMBL" id="MBF4691495.1"/>
    </source>
</evidence>
<gene>
    <name evidence="3" type="ORF">ISU02_00095</name>
</gene>
<evidence type="ECO:0000313" key="4">
    <source>
        <dbReference type="Proteomes" id="UP000614200"/>
    </source>
</evidence>
<dbReference type="SUPFAM" id="SSF50630">
    <property type="entry name" value="Acid proteases"/>
    <property type="match status" value="1"/>
</dbReference>
<proteinExistence type="predicted"/>
<dbReference type="Gene3D" id="2.40.70.10">
    <property type="entry name" value="Acid Proteases"/>
    <property type="match status" value="1"/>
</dbReference>